<dbReference type="RefSeq" id="WP_209333368.1">
    <property type="nucleotide sequence ID" value="NZ_JAGIYY010000001.1"/>
</dbReference>
<evidence type="ECO:0000313" key="4">
    <source>
        <dbReference type="Proteomes" id="UP000666240"/>
    </source>
</evidence>
<protein>
    <recommendedName>
        <fullName evidence="2">YCII-related domain-containing protein</fullName>
    </recommendedName>
</protein>
<gene>
    <name evidence="3" type="ORF">J5Y06_01635</name>
</gene>
<accession>A0A8J7RF84</accession>
<dbReference type="Pfam" id="PF03795">
    <property type="entry name" value="YCII"/>
    <property type="match status" value="1"/>
</dbReference>
<dbReference type="PANTHER" id="PTHR37828">
    <property type="entry name" value="GSR2449 PROTEIN"/>
    <property type="match status" value="1"/>
</dbReference>
<dbReference type="EMBL" id="JAGIYY010000001">
    <property type="protein sequence ID" value="MBP0437351.1"/>
    <property type="molecule type" value="Genomic_DNA"/>
</dbReference>
<evidence type="ECO:0000256" key="1">
    <source>
        <dbReference type="ARBA" id="ARBA00007689"/>
    </source>
</evidence>
<dbReference type="InterPro" id="IPR011008">
    <property type="entry name" value="Dimeric_a/b-barrel"/>
</dbReference>
<name>A0A8J7RF84_9HYPH</name>
<reference evidence="3" key="1">
    <citation type="submission" date="2021-03" db="EMBL/GenBank/DDBJ databases">
        <title>Genome sequencing and assembly of Tianweitania sediminis.</title>
        <authorList>
            <person name="Chhetri G."/>
        </authorList>
    </citation>
    <scope>NUCLEOTIDE SEQUENCE</scope>
    <source>
        <strain evidence="3">Z8</strain>
    </source>
</reference>
<sequence length="95" mass="10176">MKKELPMIFVCPSEYLKEITADALDAHRSWLRAAVSSADVISAGRRDPATGGVIVLRAADAASAHRFLEGDPFTSGGFARYDCIGYNPTMGDLQG</sequence>
<comment type="caution">
    <text evidence="3">The sequence shown here is derived from an EMBL/GenBank/DDBJ whole genome shotgun (WGS) entry which is preliminary data.</text>
</comment>
<dbReference type="Proteomes" id="UP000666240">
    <property type="component" value="Unassembled WGS sequence"/>
</dbReference>
<dbReference type="Gene3D" id="3.30.70.1060">
    <property type="entry name" value="Dimeric alpha+beta barrel"/>
    <property type="match status" value="1"/>
</dbReference>
<dbReference type="SUPFAM" id="SSF54909">
    <property type="entry name" value="Dimeric alpha+beta barrel"/>
    <property type="match status" value="1"/>
</dbReference>
<proteinExistence type="inferred from homology"/>
<evidence type="ECO:0000259" key="2">
    <source>
        <dbReference type="Pfam" id="PF03795"/>
    </source>
</evidence>
<organism evidence="3 4">
    <name type="scientific">Tianweitania sediminis</name>
    <dbReference type="NCBI Taxonomy" id="1502156"/>
    <lineage>
        <taxon>Bacteria</taxon>
        <taxon>Pseudomonadati</taxon>
        <taxon>Pseudomonadota</taxon>
        <taxon>Alphaproteobacteria</taxon>
        <taxon>Hyphomicrobiales</taxon>
        <taxon>Phyllobacteriaceae</taxon>
        <taxon>Tianweitania</taxon>
    </lineage>
</organism>
<dbReference type="PANTHER" id="PTHR37828:SF1">
    <property type="entry name" value="YCII-RELATED DOMAIN-CONTAINING PROTEIN"/>
    <property type="match status" value="1"/>
</dbReference>
<comment type="similarity">
    <text evidence="1">Belongs to the YciI family.</text>
</comment>
<keyword evidence="4" id="KW-1185">Reference proteome</keyword>
<feature type="domain" description="YCII-related" evidence="2">
    <location>
        <begin position="13"/>
        <end position="82"/>
    </location>
</feature>
<evidence type="ECO:0000313" key="3">
    <source>
        <dbReference type="EMBL" id="MBP0437351.1"/>
    </source>
</evidence>
<dbReference type="InterPro" id="IPR005545">
    <property type="entry name" value="YCII"/>
</dbReference>
<dbReference type="AlphaFoldDB" id="A0A8J7RF84"/>